<keyword evidence="2" id="KW-1185">Reference proteome</keyword>
<keyword evidence="1" id="KW-0808">Transferase</keyword>
<dbReference type="Gene3D" id="3.40.50.300">
    <property type="entry name" value="P-loop containing nucleotide triphosphate hydrolases"/>
    <property type="match status" value="1"/>
</dbReference>
<accession>A9KMP6</accession>
<dbReference type="GO" id="GO:0005524">
    <property type="term" value="F:ATP binding"/>
    <property type="evidence" value="ECO:0007669"/>
    <property type="project" value="InterPro"/>
</dbReference>
<dbReference type="STRING" id="357809.Cphy_1113"/>
<dbReference type="InterPro" id="IPR003724">
    <property type="entry name" value="CblAdoTrfase_CobA"/>
</dbReference>
<dbReference type="PANTHER" id="PTHR46638">
    <property type="entry name" value="CORRINOID ADENOSYLTRANSFERASE"/>
    <property type="match status" value="1"/>
</dbReference>
<evidence type="ECO:0000313" key="1">
    <source>
        <dbReference type="EMBL" id="ABX41491.1"/>
    </source>
</evidence>
<dbReference type="Proteomes" id="UP000000370">
    <property type="component" value="Chromosome"/>
</dbReference>
<dbReference type="PANTHER" id="PTHR46638:SF1">
    <property type="entry name" value="CORRINOID ADENOSYLTRANSFERASE"/>
    <property type="match status" value="1"/>
</dbReference>
<reference evidence="2" key="1">
    <citation type="submission" date="2007-11" db="EMBL/GenBank/DDBJ databases">
        <title>Complete genome sequence of Clostridium phytofermentans ISDg.</title>
        <authorList>
            <person name="Leschine S.B."/>
            <person name="Warnick T.A."/>
            <person name="Blanchard J.L."/>
            <person name="Schnell D.J."/>
            <person name="Petit E.L."/>
            <person name="LaTouf W.G."/>
            <person name="Copeland A."/>
            <person name="Lucas S."/>
            <person name="Lapidus A."/>
            <person name="Barry K."/>
            <person name="Glavina del Rio T."/>
            <person name="Dalin E."/>
            <person name="Tice H."/>
            <person name="Pitluck S."/>
            <person name="Kiss H."/>
            <person name="Brettin T."/>
            <person name="Bruce D."/>
            <person name="Detter J.C."/>
            <person name="Han C."/>
            <person name="Kuske C."/>
            <person name="Schmutz J."/>
            <person name="Larimer F."/>
            <person name="Land M."/>
            <person name="Hauser L."/>
            <person name="Kyrpides N."/>
            <person name="Kim E.A."/>
            <person name="Richardson P."/>
        </authorList>
    </citation>
    <scope>NUCLEOTIDE SEQUENCE [LARGE SCALE GENOMIC DNA]</scope>
    <source>
        <strain evidence="2">ATCC 700394 / DSM 18823 / ISDg</strain>
    </source>
</reference>
<dbReference type="AlphaFoldDB" id="A9KMP6"/>
<dbReference type="GO" id="GO:0009236">
    <property type="term" value="P:cobalamin biosynthetic process"/>
    <property type="evidence" value="ECO:0007669"/>
    <property type="project" value="InterPro"/>
</dbReference>
<dbReference type="Pfam" id="PF02572">
    <property type="entry name" value="CobA_CobO_BtuR"/>
    <property type="match status" value="1"/>
</dbReference>
<dbReference type="OrthoDB" id="9810309at2"/>
<sequence>MKETGKIHINCGDGKGKTTAAMGLSVRAAGSGLKVLVVQFFKDGSSSELKILRGIPNITVVTEERNFGFFNFMKEENKAEAKQAYQELLQKAITMSKDADVLILDEIISTYNYNMIERETLVKFLKEKRSDLEVILTGRDPEEELVELADYVTEMKKIKHPYDKKQPARLGIEF</sequence>
<proteinExistence type="predicted"/>
<dbReference type="SUPFAM" id="SSF52540">
    <property type="entry name" value="P-loop containing nucleoside triphosphate hydrolases"/>
    <property type="match status" value="1"/>
</dbReference>
<dbReference type="eggNOG" id="COG2109">
    <property type="taxonomic scope" value="Bacteria"/>
</dbReference>
<dbReference type="RefSeq" id="WP_012199137.1">
    <property type="nucleotide sequence ID" value="NC_010001.1"/>
</dbReference>
<dbReference type="InterPro" id="IPR027417">
    <property type="entry name" value="P-loop_NTPase"/>
</dbReference>
<dbReference type="GO" id="GO:0008817">
    <property type="term" value="F:corrinoid adenosyltransferase activity"/>
    <property type="evidence" value="ECO:0007669"/>
    <property type="project" value="InterPro"/>
</dbReference>
<dbReference type="HOGENOM" id="CLU_088595_2_0_9"/>
<protein>
    <submittedName>
        <fullName evidence="1">ATP:corrinoid adenosyltransferase BtuR/CobO/CobP</fullName>
    </submittedName>
</protein>
<name>A9KMP6_LACP7</name>
<dbReference type="PIRSF" id="PIRSF015617">
    <property type="entry name" value="Adensltrnsf_CobA"/>
    <property type="match status" value="1"/>
</dbReference>
<gene>
    <name evidence="1" type="ordered locus">Cphy_1113</name>
</gene>
<evidence type="ECO:0000313" key="2">
    <source>
        <dbReference type="Proteomes" id="UP000000370"/>
    </source>
</evidence>
<dbReference type="KEGG" id="cpy:Cphy_1113"/>
<dbReference type="EMBL" id="CP000885">
    <property type="protein sequence ID" value="ABX41491.1"/>
    <property type="molecule type" value="Genomic_DNA"/>
</dbReference>
<organism evidence="1 2">
    <name type="scientific">Lachnoclostridium phytofermentans (strain ATCC 700394 / DSM 18823 / ISDg)</name>
    <name type="common">Clostridium phytofermentans</name>
    <dbReference type="NCBI Taxonomy" id="357809"/>
    <lineage>
        <taxon>Bacteria</taxon>
        <taxon>Bacillati</taxon>
        <taxon>Bacillota</taxon>
        <taxon>Clostridia</taxon>
        <taxon>Lachnospirales</taxon>
        <taxon>Lachnospiraceae</taxon>
    </lineage>
</organism>